<dbReference type="InterPro" id="IPR003509">
    <property type="entry name" value="UPF0102_YraN-like"/>
</dbReference>
<dbReference type="GO" id="GO:0003676">
    <property type="term" value="F:nucleic acid binding"/>
    <property type="evidence" value="ECO:0007669"/>
    <property type="project" value="InterPro"/>
</dbReference>
<gene>
    <name evidence="4" type="ORF">SAMEA1982600_01843</name>
</gene>
<feature type="compositionally biased region" description="Basic residues" evidence="3">
    <location>
        <begin position="27"/>
        <end position="42"/>
    </location>
</feature>
<evidence type="ECO:0000256" key="1">
    <source>
        <dbReference type="ARBA" id="ARBA00006738"/>
    </source>
</evidence>
<dbReference type="PANTHER" id="PTHR34039">
    <property type="entry name" value="UPF0102 PROTEIN YRAN"/>
    <property type="match status" value="1"/>
</dbReference>
<dbReference type="InterPro" id="IPR011856">
    <property type="entry name" value="tRNA_endonuc-like_dom_sf"/>
</dbReference>
<dbReference type="SUPFAM" id="SSF52980">
    <property type="entry name" value="Restriction endonuclease-like"/>
    <property type="match status" value="1"/>
</dbReference>
<dbReference type="PANTHER" id="PTHR34039:SF1">
    <property type="entry name" value="UPF0102 PROTEIN YRAN"/>
    <property type="match status" value="1"/>
</dbReference>
<name>A0A157NPE6_9BORD</name>
<dbReference type="EMBL" id="FKBS01000014">
    <property type="protein sequence ID" value="SAI23272.1"/>
    <property type="molecule type" value="Genomic_DNA"/>
</dbReference>
<dbReference type="AlphaFoldDB" id="A0A157NPE6"/>
<evidence type="ECO:0000313" key="5">
    <source>
        <dbReference type="Proteomes" id="UP000077037"/>
    </source>
</evidence>
<protein>
    <recommendedName>
        <fullName evidence="2">UPF0102 protein SAMEA1982600_01843</fullName>
    </recommendedName>
</protein>
<evidence type="ECO:0000256" key="3">
    <source>
        <dbReference type="SAM" id="MobiDB-lite"/>
    </source>
</evidence>
<evidence type="ECO:0000313" key="4">
    <source>
        <dbReference type="EMBL" id="SAI23272.1"/>
    </source>
</evidence>
<organism evidence="4 5">
    <name type="scientific">Bordetella ansorpii</name>
    <dbReference type="NCBI Taxonomy" id="288768"/>
    <lineage>
        <taxon>Bacteria</taxon>
        <taxon>Pseudomonadati</taxon>
        <taxon>Pseudomonadota</taxon>
        <taxon>Betaproteobacteria</taxon>
        <taxon>Burkholderiales</taxon>
        <taxon>Alcaligenaceae</taxon>
        <taxon>Bordetella</taxon>
    </lineage>
</organism>
<feature type="region of interest" description="Disordered" evidence="3">
    <location>
        <begin position="25"/>
        <end position="56"/>
    </location>
</feature>
<dbReference type="Pfam" id="PF02021">
    <property type="entry name" value="UPF0102"/>
    <property type="match status" value="1"/>
</dbReference>
<comment type="similarity">
    <text evidence="1 2">Belongs to the UPF0102 family.</text>
</comment>
<reference evidence="4 5" key="1">
    <citation type="submission" date="2016-03" db="EMBL/GenBank/DDBJ databases">
        <authorList>
            <consortium name="Pathogen Informatics"/>
        </authorList>
    </citation>
    <scope>NUCLEOTIDE SEQUENCE [LARGE SCALE GENOMIC DNA]</scope>
    <source>
        <strain evidence="4 5">NCTC13364</strain>
    </source>
</reference>
<sequence length="177" mass="19401">MHLDMADDKIPLSSDPDTLAYTLAAARRGKRRRRPSGSRKPRAAAGNEPRLSPSQRRGLAFEDDALELLAGHGLQPLARNLRASPGEIDLALRDGDTLVLVEVRARGNGRYGGAGASIDRAKQRRLARAAALLLPRLAERHWNGRIPPVRFDAVLFDGDARPQWVRAAFSVDDGMVR</sequence>
<dbReference type="InterPro" id="IPR011335">
    <property type="entry name" value="Restrct_endonuc-II-like"/>
</dbReference>
<accession>A0A157NPE6</accession>
<dbReference type="HAMAP" id="MF_00048">
    <property type="entry name" value="UPF0102"/>
    <property type="match status" value="1"/>
</dbReference>
<evidence type="ECO:0000256" key="2">
    <source>
        <dbReference type="HAMAP-Rule" id="MF_00048"/>
    </source>
</evidence>
<dbReference type="NCBIfam" id="NF009150">
    <property type="entry name" value="PRK12497.1-3"/>
    <property type="match status" value="1"/>
</dbReference>
<dbReference type="Proteomes" id="UP000077037">
    <property type="component" value="Unassembled WGS sequence"/>
</dbReference>
<dbReference type="Gene3D" id="3.40.1350.10">
    <property type="match status" value="1"/>
</dbReference>
<proteinExistence type="inferred from homology"/>